<keyword evidence="2" id="KW-0472">Membrane</keyword>
<dbReference type="RefSeq" id="WP_378576581.1">
    <property type="nucleotide sequence ID" value="NZ_JBHSFQ010000019.1"/>
</dbReference>
<accession>A0ABV9E2U1</accession>
<evidence type="ECO:0000313" key="3">
    <source>
        <dbReference type="EMBL" id="MFC4563908.1"/>
    </source>
</evidence>
<keyword evidence="4" id="KW-1185">Reference proteome</keyword>
<evidence type="ECO:0000313" key="4">
    <source>
        <dbReference type="Proteomes" id="UP001595923"/>
    </source>
</evidence>
<reference evidence="4" key="1">
    <citation type="journal article" date="2019" name="Int. J. Syst. Evol. Microbiol.">
        <title>The Global Catalogue of Microorganisms (GCM) 10K type strain sequencing project: providing services to taxonomists for standard genome sequencing and annotation.</title>
        <authorList>
            <consortium name="The Broad Institute Genomics Platform"/>
            <consortium name="The Broad Institute Genome Sequencing Center for Infectious Disease"/>
            <person name="Wu L."/>
            <person name="Ma J."/>
        </authorList>
    </citation>
    <scope>NUCLEOTIDE SEQUENCE [LARGE SCALE GENOMIC DNA]</scope>
    <source>
        <strain evidence="4">XZYJ18</strain>
    </source>
</reference>
<dbReference type="InterPro" id="IPR021401">
    <property type="entry name" value="DUF3040"/>
</dbReference>
<dbReference type="Pfam" id="PF11239">
    <property type="entry name" value="DUF3040"/>
    <property type="match status" value="1"/>
</dbReference>
<evidence type="ECO:0000256" key="1">
    <source>
        <dbReference type="SAM" id="MobiDB-lite"/>
    </source>
</evidence>
<keyword evidence="2" id="KW-1133">Transmembrane helix</keyword>
<feature type="region of interest" description="Disordered" evidence="1">
    <location>
        <begin position="75"/>
        <end position="95"/>
    </location>
</feature>
<comment type="caution">
    <text evidence="3">The sequence shown here is derived from an EMBL/GenBank/DDBJ whole genome shotgun (WGS) entry which is preliminary data.</text>
</comment>
<protein>
    <submittedName>
        <fullName evidence="3">DUF3040 domain-containing protein</fullName>
    </submittedName>
</protein>
<dbReference type="EMBL" id="JBHSFQ010000019">
    <property type="protein sequence ID" value="MFC4563908.1"/>
    <property type="molecule type" value="Genomic_DNA"/>
</dbReference>
<dbReference type="Proteomes" id="UP001595923">
    <property type="component" value="Unassembled WGS sequence"/>
</dbReference>
<name>A0ABV9E2U1_9ACTN</name>
<keyword evidence="2" id="KW-0812">Transmembrane</keyword>
<gene>
    <name evidence="3" type="ORF">ACFO4E_18770</name>
</gene>
<evidence type="ECO:0000256" key="2">
    <source>
        <dbReference type="SAM" id="Phobius"/>
    </source>
</evidence>
<proteinExistence type="predicted"/>
<organism evidence="3 4">
    <name type="scientific">Nocardiopsis mangrovi</name>
    <dbReference type="NCBI Taxonomy" id="1179818"/>
    <lineage>
        <taxon>Bacteria</taxon>
        <taxon>Bacillati</taxon>
        <taxon>Actinomycetota</taxon>
        <taxon>Actinomycetes</taxon>
        <taxon>Streptosporangiales</taxon>
        <taxon>Nocardiopsidaceae</taxon>
        <taxon>Nocardiopsis</taxon>
    </lineage>
</organism>
<feature type="transmembrane region" description="Helical" evidence="2">
    <location>
        <begin position="50"/>
        <end position="71"/>
    </location>
</feature>
<sequence>MALREYERRILAEIEQRLGEDDPALAGHLATFGADDPSFARAAGGGWRPWAVCAMIAMAAAGLLALLFFTAPSTPAPEPASPRQVPETAVEPGPG</sequence>